<dbReference type="PANTHER" id="PTHR43392">
    <property type="entry name" value="AAA-TYPE ATPASE FAMILY PROTEIN / ANKYRIN REPEAT FAMILY PROTEIN"/>
    <property type="match status" value="1"/>
</dbReference>
<feature type="compositionally biased region" description="Low complexity" evidence="2">
    <location>
        <begin position="1850"/>
        <end position="1862"/>
    </location>
</feature>
<feature type="compositionally biased region" description="Basic residues" evidence="2">
    <location>
        <begin position="1534"/>
        <end position="1546"/>
    </location>
</feature>
<evidence type="ECO:0000259" key="5">
    <source>
        <dbReference type="Pfam" id="PF17866"/>
    </source>
</evidence>
<dbReference type="Proteomes" id="UP001610446">
    <property type="component" value="Unassembled WGS sequence"/>
</dbReference>
<feature type="region of interest" description="Disordered" evidence="2">
    <location>
        <begin position="1534"/>
        <end position="1564"/>
    </location>
</feature>
<gene>
    <name evidence="6" type="ORF">BJY01DRAFT_232841</name>
</gene>
<feature type="compositionally biased region" description="Basic and acidic residues" evidence="2">
    <location>
        <begin position="1035"/>
        <end position="1047"/>
    </location>
</feature>
<dbReference type="SUPFAM" id="SSF52540">
    <property type="entry name" value="P-loop containing nucleoside triphosphate hydrolases"/>
    <property type="match status" value="3"/>
</dbReference>
<dbReference type="InterPro" id="IPR027417">
    <property type="entry name" value="P-loop_NTPase"/>
</dbReference>
<dbReference type="Pfam" id="PF13087">
    <property type="entry name" value="AAA_12"/>
    <property type="match status" value="1"/>
</dbReference>
<evidence type="ECO:0000256" key="2">
    <source>
        <dbReference type="SAM" id="MobiDB-lite"/>
    </source>
</evidence>
<keyword evidence="1" id="KW-0347">Helicase</keyword>
<evidence type="ECO:0000256" key="1">
    <source>
        <dbReference type="ARBA" id="ARBA00022806"/>
    </source>
</evidence>
<keyword evidence="1" id="KW-0378">Hydrolase</keyword>
<reference evidence="6 7" key="1">
    <citation type="submission" date="2024-07" db="EMBL/GenBank/DDBJ databases">
        <title>Section-level genome sequencing and comparative genomics of Aspergillus sections Usti and Cavernicolus.</title>
        <authorList>
            <consortium name="Lawrence Berkeley National Laboratory"/>
            <person name="Nybo J.L."/>
            <person name="Vesth T.C."/>
            <person name="Theobald S."/>
            <person name="Frisvad J.C."/>
            <person name="Larsen T.O."/>
            <person name="Kjaerboelling I."/>
            <person name="Rothschild-Mancinelli K."/>
            <person name="Lyhne E.K."/>
            <person name="Kogle M.E."/>
            <person name="Barry K."/>
            <person name="Clum A."/>
            <person name="Na H."/>
            <person name="Ledsgaard L."/>
            <person name="Lin J."/>
            <person name="Lipzen A."/>
            <person name="Kuo A."/>
            <person name="Riley R."/>
            <person name="Mondo S."/>
            <person name="Labutti K."/>
            <person name="Haridas S."/>
            <person name="Pangalinan J."/>
            <person name="Salamov A.A."/>
            <person name="Simmons B.A."/>
            <person name="Magnuson J.K."/>
            <person name="Chen J."/>
            <person name="Drula E."/>
            <person name="Henrissat B."/>
            <person name="Wiebenga A."/>
            <person name="Lubbers R.J."/>
            <person name="Gomes A.C."/>
            <person name="Makela M.R."/>
            <person name="Stajich J."/>
            <person name="Grigoriev I.V."/>
            <person name="Mortensen U.H."/>
            <person name="De Vries R.P."/>
            <person name="Baker S.E."/>
            <person name="Andersen M.R."/>
        </authorList>
    </citation>
    <scope>NUCLEOTIDE SEQUENCE [LARGE SCALE GENOMIC DNA]</scope>
    <source>
        <strain evidence="6 7">CBS 123904</strain>
    </source>
</reference>
<feature type="region of interest" description="Disordered" evidence="2">
    <location>
        <begin position="1965"/>
        <end position="2006"/>
    </location>
</feature>
<feature type="domain" description="CbbX AAA lid" evidence="5">
    <location>
        <begin position="1502"/>
        <end position="1556"/>
    </location>
</feature>
<dbReference type="Pfam" id="PF13086">
    <property type="entry name" value="AAA_11"/>
    <property type="match status" value="1"/>
</dbReference>
<feature type="domain" description="DNA2/NAM7 helicase-like C-terminal" evidence="4">
    <location>
        <begin position="686"/>
        <end position="896"/>
    </location>
</feature>
<dbReference type="InterPro" id="IPR050773">
    <property type="entry name" value="CbxX/CfxQ_RuBisCO_ESX"/>
</dbReference>
<dbReference type="InterPro" id="IPR041677">
    <property type="entry name" value="DNA2/NAM7_AAA_11"/>
</dbReference>
<feature type="region of interest" description="Disordered" evidence="2">
    <location>
        <begin position="1035"/>
        <end position="1086"/>
    </location>
</feature>
<name>A0ABR4KH10_9EURO</name>
<keyword evidence="1" id="KW-0067">ATP-binding</keyword>
<organism evidence="6 7">
    <name type="scientific">Aspergillus pseudoustus</name>
    <dbReference type="NCBI Taxonomy" id="1810923"/>
    <lineage>
        <taxon>Eukaryota</taxon>
        <taxon>Fungi</taxon>
        <taxon>Dikarya</taxon>
        <taxon>Ascomycota</taxon>
        <taxon>Pezizomycotina</taxon>
        <taxon>Eurotiomycetes</taxon>
        <taxon>Eurotiomycetidae</taxon>
        <taxon>Eurotiales</taxon>
        <taxon>Aspergillaceae</taxon>
        <taxon>Aspergillus</taxon>
        <taxon>Aspergillus subgen. Nidulantes</taxon>
    </lineage>
</organism>
<dbReference type="InterPro" id="IPR047187">
    <property type="entry name" value="SF1_C_Upf1"/>
</dbReference>
<dbReference type="Gene3D" id="1.10.8.60">
    <property type="match status" value="2"/>
</dbReference>
<evidence type="ECO:0000313" key="7">
    <source>
        <dbReference type="Proteomes" id="UP001610446"/>
    </source>
</evidence>
<evidence type="ECO:0008006" key="8">
    <source>
        <dbReference type="Google" id="ProtNLM"/>
    </source>
</evidence>
<keyword evidence="1" id="KW-0547">Nucleotide-binding</keyword>
<feature type="domain" description="CbbX AAA lid" evidence="5">
    <location>
        <begin position="1261"/>
        <end position="1314"/>
    </location>
</feature>
<dbReference type="EMBL" id="JBFXLU010000029">
    <property type="protein sequence ID" value="KAL2851568.1"/>
    <property type="molecule type" value="Genomic_DNA"/>
</dbReference>
<evidence type="ECO:0000259" key="4">
    <source>
        <dbReference type="Pfam" id="PF13087"/>
    </source>
</evidence>
<feature type="compositionally biased region" description="Basic and acidic residues" evidence="2">
    <location>
        <begin position="1066"/>
        <end position="1076"/>
    </location>
</feature>
<dbReference type="PANTHER" id="PTHR43392:SF2">
    <property type="entry name" value="AAA-TYPE ATPASE FAMILY PROTEIN _ ANKYRIN REPEAT FAMILY PROTEIN"/>
    <property type="match status" value="1"/>
</dbReference>
<dbReference type="CDD" id="cd06008">
    <property type="entry name" value="NF-X1-zinc-finger"/>
    <property type="match status" value="1"/>
</dbReference>
<feature type="compositionally biased region" description="Basic and acidic residues" evidence="2">
    <location>
        <begin position="1965"/>
        <end position="1981"/>
    </location>
</feature>
<dbReference type="CDD" id="cd18808">
    <property type="entry name" value="SF1_C_Upf1"/>
    <property type="match status" value="1"/>
</dbReference>
<dbReference type="InterPro" id="IPR041679">
    <property type="entry name" value="DNA2/NAM7-like_C"/>
</dbReference>
<proteinExistence type="predicted"/>
<feature type="region of interest" description="Disordered" evidence="2">
    <location>
        <begin position="1826"/>
        <end position="1892"/>
    </location>
</feature>
<evidence type="ECO:0000259" key="3">
    <source>
        <dbReference type="Pfam" id="PF13086"/>
    </source>
</evidence>
<evidence type="ECO:0000313" key="6">
    <source>
        <dbReference type="EMBL" id="KAL2851568.1"/>
    </source>
</evidence>
<sequence length="2006" mass="226867">MASQTRASRLTKFLSLVVSGKRLITTVDNFVLLVEAIQDQSDHAACVEHIIASPPARNAIHSGIRFNTTADFLNKYTSSLITYLTDPSVRALCNGQFLQVILDLIVEPCTVWNAFMQAFLDGQLTEPATQTFAWLLVELLTSTSTLQIEVVTHAKRVVDNGTLLQSANSEIRDYGQRIQHILQIRSSNTTAFTDLTHIPSGRHDNDQADFRQIAIYPTYDEFCFKEKPFYRRANEIMQLPVDARVAGHLDNQFRLLREDMLSGIRLSLVQVFYESGSRQYPCGLVFSCSKGLEHLTKLDQDARTAFLKGDRSYLRQNSFGYLLRVQEIVAFATINRQVDFLLSDPSEIVLRIIGEEALKKTLSYFKLYDDIRFVFVDAPVFAYEPVLRRLQDKVDFPLAEELLEHQQGVFTFVFLKLYLLTRYTGTGKTFHSKETILVMCYTNHALDQFLEDLLDISGVSSAIVRLGSKSSPRTAPLSLSAQQPVYSRSRTTWNIIDELKDKVNFVKETFNTAFSAYSEFRSTTSTLLEFLAFEEPEFFEAFTPPEQHDGMMLVGENGKIVNHYIQLWTQNLLDEHVTNVQILMTRLDEYQTKLETIWSGATRDIIRSKRIIGCTTTAAAMNAGHLRGISPGIVLLEEAGEILESHVLTAFGSETKQLIMIGDHKQLRPKIKNYALSVEKGSGYDLNRSLFERLVDSGYPHSTLAKQHCMMPEISYLVRNLTHPHFMDGDRTFNHPAVRGLQDRVIFIEHTHPENDFRGVSDQRDDGTKGSKRNVFEVQLVLKIIRYLSQQGYGTDKLVVLTPYLGQLHLLREELRKESDPVLNDLDPYDLVRASLISQASAQHLKRPFKLSTIDNYQGEESDIVIATLTRSNENGEIGFMSAPQRLNVLLSRARNPKGPRNLEAFFDQLQSNGHLYDVLPFKCEQHPERKAMLKEIEHFDQLCPDGGCAQACGTKLSCGLHGCPHKCHQLSNHSKMQYHKIMEWTCSQNHKSQQKAYVRELAQIQDEILHERRLQKNQRDEQERQRVLQQYRHDLNRLRASTDRSTQKNPSNKPNKPSSTPSQPDPRDSNTRSEPQDSSGGGILNALSSAEQNWNYRKDYEGAKSDELDEIMSKTTVARIYAKFLTSMGIIPRSHIEETTGSRLANGGVRGCEKQINLILEKGGGVLFIDEAYQLAQSSGMGSQRLPGKVVVILAGYRNQMEKFFAHNPELPSRFPHGFTYEDYNEGELRSILEYNIHKKFGGPVKVEGGIGGLYCRIIARRISRQRGHEGFGNARTVENNLSRILERQAKRLLRERRLKSSTNDFLLTKEDVSGPEPNKVLKDCSVWRKLREMIGLETVKDTVRALLDSIQANYERERLEEPLLYGQIQVDIGYLSNGEVVVKNPADFVRSVIGQSEHNTKGILASTVGKVLVIDEAYDLFGGGTRDKTGAQTNQFKTAVLTQSLQRYKVPSDDRCVVLLGYEEQMKEMFQNVNPGLSKRFPMDAAFLRQQGFKTSAQGRKVALEVLSRNRNSPHFGNAVETDNLLNGAKIRQQKRQSSAKKKSALSDLQPQDFDPDYDRGDRGNTNIPMLFQGIVGCETIFNQLKSYRQTVKNMRHLDMDPKEQVPFNFLFPGPPETGKTSTARKMGRVYYDMGLLSSAEVIESSATDLVGQYIGQTAYRLAEGQFAKEAMDEIVDCITKPKFFQKLIIILAGYDKDINQLMAINPGLTSRLPESLEFRRLRPVECINLLTNLLRAKKDKLFSRLDTFCITSLESPRPEFLRNVSKRFAILSQSANWANARDVQTIAKAIFGAAIQSMQKSVVVITEAFIIDRLDYMISERTNRASQSSVPSPVGDPRQAPAFDGQSTITTPTSTAAPSVKDTTATEDPELPVAETGPAGTPRDTGASDDVWNLLQQDLPAAETNESDYQSLLKDERDAQKAIEEIIKSITDDPKPDDEAKRQREQRCLEELARRARLEQLQRNREAEEAARRKEQKVQQKLRPPGYRCAGGSHYVSNGQLEV</sequence>
<keyword evidence="7" id="KW-1185">Reference proteome</keyword>
<feature type="domain" description="DNA2/NAM7 helicase helicase" evidence="3">
    <location>
        <begin position="427"/>
        <end position="672"/>
    </location>
</feature>
<dbReference type="InterPro" id="IPR041627">
    <property type="entry name" value="AAA_lid_6"/>
</dbReference>
<accession>A0ABR4KH10</accession>
<protein>
    <recommendedName>
        <fullName evidence="8">P-loop containing nucleoside triphosphate hydrolase protein</fullName>
    </recommendedName>
</protein>
<dbReference type="Gene3D" id="3.40.50.300">
    <property type="entry name" value="P-loop containing nucleotide triphosphate hydrolases"/>
    <property type="match status" value="6"/>
</dbReference>
<dbReference type="Pfam" id="PF17866">
    <property type="entry name" value="AAA_lid_6"/>
    <property type="match status" value="2"/>
</dbReference>
<comment type="caution">
    <text evidence="6">The sequence shown here is derived from an EMBL/GenBank/DDBJ whole genome shotgun (WGS) entry which is preliminary data.</text>
</comment>
<feature type="compositionally biased region" description="Low complexity" evidence="2">
    <location>
        <begin position="1048"/>
        <end position="1063"/>
    </location>
</feature>